<name>A0A099J075_9MICO</name>
<dbReference type="Proteomes" id="UP000561726">
    <property type="component" value="Unassembled WGS sequence"/>
</dbReference>
<accession>A0A099J075</accession>
<evidence type="ECO:0000259" key="1">
    <source>
        <dbReference type="Pfam" id="PF01695"/>
    </source>
</evidence>
<dbReference type="InterPro" id="IPR028350">
    <property type="entry name" value="DNAC/IstB-like"/>
</dbReference>
<dbReference type="Gene3D" id="3.40.50.300">
    <property type="entry name" value="P-loop containing nucleotide triphosphate hydrolases"/>
    <property type="match status" value="1"/>
</dbReference>
<keyword evidence="8" id="KW-1185">Reference proteome</keyword>
<protein>
    <submittedName>
        <fullName evidence="2">ATP-binding protein</fullName>
    </submittedName>
    <submittedName>
        <fullName evidence="3">DNA replication protein DnaC</fullName>
    </submittedName>
</protein>
<dbReference type="EMBL" id="JACHBQ010000001">
    <property type="protein sequence ID" value="MBB5640438.1"/>
    <property type="molecule type" value="Genomic_DNA"/>
</dbReference>
<sequence length="249" mass="28241">MSPLDTETKRKLREMNAGELLAAIDTQDETLSISLSFEERVRLVVDDAYSAFTHSKVAGLIRRAGLRYPNADLRRIDLLDERGLNRQLLAQLGTCSFVARQQNVVFQGFTGSGKSYLGCAIAKRACEHRIRAHYVRMPDLEEAWVAAQDTTGGSGKFLRKYASFTLLVIDEWLLDRPTESMRGMLLELMERRYGESSTVFCTQYQQKDWHQRLGSGVHADAIMDRIIHNTVWVETGTYNMREQAALTSA</sequence>
<dbReference type="CDD" id="cd00009">
    <property type="entry name" value="AAA"/>
    <property type="match status" value="1"/>
</dbReference>
<keyword evidence="2" id="KW-0547">Nucleotide-binding</keyword>
<evidence type="ECO:0000313" key="4">
    <source>
        <dbReference type="EMBL" id="MBB5640438.1"/>
    </source>
</evidence>
<dbReference type="OrthoDB" id="9773429at2"/>
<dbReference type="EMBL" id="JACHBQ010000001">
    <property type="protein sequence ID" value="MBB5641758.1"/>
    <property type="molecule type" value="Genomic_DNA"/>
</dbReference>
<evidence type="ECO:0000313" key="8">
    <source>
        <dbReference type="Proteomes" id="UP000029864"/>
    </source>
</evidence>
<dbReference type="Pfam" id="PF01695">
    <property type="entry name" value="IstB_IS21"/>
    <property type="match status" value="1"/>
</dbReference>
<keyword evidence="2" id="KW-0067">ATP-binding</keyword>
<gene>
    <name evidence="3" type="ORF">BJ997_000117</name>
    <name evidence="4" type="ORF">BJ997_000986</name>
    <name evidence="5" type="ORF">BJ997_002306</name>
    <name evidence="6" type="ORF">BJ997_002935</name>
    <name evidence="7" type="ORF">BJ997_003598</name>
    <name evidence="2" type="ORF">GY21_20990</name>
</gene>
<comment type="caution">
    <text evidence="2">The sequence shown here is derived from an EMBL/GenBank/DDBJ whole genome shotgun (WGS) entry which is preliminary data.</text>
</comment>
<dbReference type="EMBL" id="JPXF01000178">
    <property type="protein sequence ID" value="KGJ71611.1"/>
    <property type="molecule type" value="Genomic_DNA"/>
</dbReference>
<dbReference type="InterPro" id="IPR027417">
    <property type="entry name" value="P-loop_NTPase"/>
</dbReference>
<dbReference type="Proteomes" id="UP000029864">
    <property type="component" value="Unassembled WGS sequence"/>
</dbReference>
<organism evidence="2 8">
    <name type="scientific">Cryobacterium roopkundense</name>
    <dbReference type="NCBI Taxonomy" id="1001240"/>
    <lineage>
        <taxon>Bacteria</taxon>
        <taxon>Bacillati</taxon>
        <taxon>Actinomycetota</taxon>
        <taxon>Actinomycetes</taxon>
        <taxon>Micrococcales</taxon>
        <taxon>Microbacteriaceae</taxon>
        <taxon>Cryobacterium</taxon>
    </lineage>
</organism>
<dbReference type="RefSeq" id="WP_035840942.1">
    <property type="nucleotide sequence ID" value="NZ_JACHBQ010000001.1"/>
</dbReference>
<dbReference type="SUPFAM" id="SSF52540">
    <property type="entry name" value="P-loop containing nucleoside triphosphate hydrolases"/>
    <property type="match status" value="1"/>
</dbReference>
<reference evidence="2 8" key="1">
    <citation type="submission" date="2014-08" db="EMBL/GenBank/DDBJ databases">
        <authorList>
            <person name="Sisinthy S."/>
        </authorList>
    </citation>
    <scope>NUCLEOTIDE SEQUENCE [LARGE SCALE GENOMIC DNA]</scope>
    <source>
        <strain evidence="2 8">RuG17</strain>
    </source>
</reference>
<dbReference type="GO" id="GO:0005524">
    <property type="term" value="F:ATP binding"/>
    <property type="evidence" value="ECO:0007669"/>
    <property type="project" value="UniProtKB-KW"/>
</dbReference>
<dbReference type="PIRSF" id="PIRSF003073">
    <property type="entry name" value="DNAC_TnpB_IstB"/>
    <property type="match status" value="1"/>
</dbReference>
<proteinExistence type="predicted"/>
<dbReference type="EMBL" id="JACHBQ010000001">
    <property type="protein sequence ID" value="MBB5643050.1"/>
    <property type="molecule type" value="Genomic_DNA"/>
</dbReference>
<evidence type="ECO:0000313" key="7">
    <source>
        <dbReference type="EMBL" id="MBB5643050.1"/>
    </source>
</evidence>
<dbReference type="EMBL" id="JACHBQ010000001">
    <property type="protein sequence ID" value="MBB5642387.1"/>
    <property type="molecule type" value="Genomic_DNA"/>
</dbReference>
<feature type="domain" description="IstB-like ATP-binding" evidence="1">
    <location>
        <begin position="22"/>
        <end position="245"/>
    </location>
</feature>
<evidence type="ECO:0000313" key="9">
    <source>
        <dbReference type="Proteomes" id="UP000561726"/>
    </source>
</evidence>
<evidence type="ECO:0000313" key="3">
    <source>
        <dbReference type="EMBL" id="MBB5639569.1"/>
    </source>
</evidence>
<evidence type="ECO:0000313" key="5">
    <source>
        <dbReference type="EMBL" id="MBB5641758.1"/>
    </source>
</evidence>
<dbReference type="AlphaFoldDB" id="A0A099J075"/>
<evidence type="ECO:0000313" key="2">
    <source>
        <dbReference type="EMBL" id="KGJ71611.1"/>
    </source>
</evidence>
<evidence type="ECO:0000313" key="6">
    <source>
        <dbReference type="EMBL" id="MBB5642387.1"/>
    </source>
</evidence>
<dbReference type="GO" id="GO:0006260">
    <property type="term" value="P:DNA replication"/>
    <property type="evidence" value="ECO:0007669"/>
    <property type="project" value="TreeGrafter"/>
</dbReference>
<dbReference type="EMBL" id="JACHBQ010000001">
    <property type="protein sequence ID" value="MBB5639569.1"/>
    <property type="molecule type" value="Genomic_DNA"/>
</dbReference>
<dbReference type="eggNOG" id="COG1484">
    <property type="taxonomic scope" value="Bacteria"/>
</dbReference>
<dbReference type="STRING" id="1001240.GY21_20990"/>
<dbReference type="PANTHER" id="PTHR30050:SF4">
    <property type="entry name" value="ATP-BINDING PROTEIN RV3427C IN INSERTION SEQUENCE-RELATED"/>
    <property type="match status" value="1"/>
</dbReference>
<dbReference type="InterPro" id="IPR002611">
    <property type="entry name" value="IstB_ATP-bd"/>
</dbReference>
<dbReference type="PANTHER" id="PTHR30050">
    <property type="entry name" value="CHROMOSOMAL REPLICATION INITIATOR PROTEIN DNAA"/>
    <property type="match status" value="1"/>
</dbReference>
<reference evidence="3 9" key="2">
    <citation type="submission" date="2020-08" db="EMBL/GenBank/DDBJ databases">
        <title>Sequencing the genomes of 1000 actinobacteria strains.</title>
        <authorList>
            <person name="Klenk H.-P."/>
        </authorList>
    </citation>
    <scope>NUCLEOTIDE SEQUENCE [LARGE SCALE GENOMIC DNA]</scope>
    <source>
        <strain evidence="3 9">DSM 21065</strain>
    </source>
</reference>